<dbReference type="RefSeq" id="WP_138661161.1">
    <property type="nucleotide sequence ID" value="NZ_VANS01000001.1"/>
</dbReference>
<keyword evidence="8" id="KW-1185">Reference proteome</keyword>
<name>A0A5S3PKZ0_9RHOB</name>
<evidence type="ECO:0000256" key="5">
    <source>
        <dbReference type="SAM" id="MobiDB-lite"/>
    </source>
</evidence>
<dbReference type="GO" id="GO:0003904">
    <property type="term" value="F:deoxyribodipyrimidine photo-lyase activity"/>
    <property type="evidence" value="ECO:0007669"/>
    <property type="project" value="TreeGrafter"/>
</dbReference>
<evidence type="ECO:0000256" key="4">
    <source>
        <dbReference type="PIRSR" id="PIRSR602081-1"/>
    </source>
</evidence>
<feature type="region of interest" description="Disordered" evidence="5">
    <location>
        <begin position="467"/>
        <end position="510"/>
    </location>
</feature>
<keyword evidence="7" id="KW-0456">Lyase</keyword>
<comment type="cofactor">
    <cofactor evidence="4">
        <name>FAD</name>
        <dbReference type="ChEBI" id="CHEBI:57692"/>
    </cofactor>
    <text evidence="4">Binds 1 FAD per subunit.</text>
</comment>
<dbReference type="InterPro" id="IPR036155">
    <property type="entry name" value="Crypto/Photolyase_N_sf"/>
</dbReference>
<dbReference type="PANTHER" id="PTHR11455:SF9">
    <property type="entry name" value="CRYPTOCHROME CIRCADIAN CLOCK 5 ISOFORM X1"/>
    <property type="match status" value="1"/>
</dbReference>
<dbReference type="Gene3D" id="1.10.579.10">
    <property type="entry name" value="DNA Cyclobutane Dipyrimidine Photolyase, subunit A, domain 3"/>
    <property type="match status" value="1"/>
</dbReference>
<keyword evidence="2 4" id="KW-0285">Flavoprotein</keyword>
<sequence>MTTLVWFKRDLRVSDHPALASAARQGAVCPVYIIEPDAWRQSDSSGRHFAFLRESLGDLRQHLHQLGATLCLRVGDAVEVLERLRQETGARRMVSHEETGNGWSYARDRRVALWARANGVAWEEFAQSGVVRRLNGRDGWAARRNAFVAQPQTQPIRIEAAAPLRSDDIPDLCAPDPCPQRQSGGRRAAEACLSSFLSVRGRDYRRAMSSPLTGWDACSRLSPHLALGTLSVREAAQAARARAAQVKGTRSGWSGSIKSFEARLAWRDHFTQKLEDAPRIETQCLHSAYEEMRPRVPDAARLAAWERGETGLPFLDACMRSLRGTGWLNFRMRAMLVSVASYHLWLDWRSTGPHLARLFTDYDPGIHWPQMQMQAGTTGINTPRIYNPVKQGQDQDPDGAFTRRWLPELAEVPDRHLHRPWRWDGAGRLLGRSYPEPIVDVADAARAARDRVWALRKAPGFRSEAGRIVHAHASRKDSAGHFVDDRAQKQRKRAAPSSGTADPRQQGFDF</sequence>
<dbReference type="AlphaFoldDB" id="A0A5S3PKZ0"/>
<keyword evidence="3 4" id="KW-0274">FAD</keyword>
<dbReference type="EMBL" id="VANS01000001">
    <property type="protein sequence ID" value="TMM54991.1"/>
    <property type="molecule type" value="Genomic_DNA"/>
</dbReference>
<organism evidence="7 8">
    <name type="scientific">Sulfitobacter sabulilitoris</name>
    <dbReference type="NCBI Taxonomy" id="2562655"/>
    <lineage>
        <taxon>Bacteria</taxon>
        <taxon>Pseudomonadati</taxon>
        <taxon>Pseudomonadota</taxon>
        <taxon>Alphaproteobacteria</taxon>
        <taxon>Rhodobacterales</taxon>
        <taxon>Roseobacteraceae</taxon>
        <taxon>Sulfitobacter</taxon>
    </lineage>
</organism>
<dbReference type="InterPro" id="IPR006050">
    <property type="entry name" value="DNA_photolyase_N"/>
</dbReference>
<proteinExistence type="predicted"/>
<dbReference type="SUPFAM" id="SSF52425">
    <property type="entry name" value="Cryptochrome/photolyase, N-terminal domain"/>
    <property type="match status" value="1"/>
</dbReference>
<reference evidence="7 8" key="1">
    <citation type="submission" date="2019-05" db="EMBL/GenBank/DDBJ databases">
        <title>Sulfitobacter sabulilitoris sp. nov., isolated from a marine sand.</title>
        <authorList>
            <person name="Yoon J.-H."/>
        </authorList>
    </citation>
    <scope>NUCLEOTIDE SEQUENCE [LARGE SCALE GENOMIC DNA]</scope>
    <source>
        <strain evidence="7 8">HSMS-29</strain>
    </source>
</reference>
<dbReference type="GO" id="GO:0009416">
    <property type="term" value="P:response to light stimulus"/>
    <property type="evidence" value="ECO:0007669"/>
    <property type="project" value="TreeGrafter"/>
</dbReference>
<feature type="compositionally biased region" description="Basic and acidic residues" evidence="5">
    <location>
        <begin position="474"/>
        <end position="488"/>
    </location>
</feature>
<dbReference type="InterPro" id="IPR014729">
    <property type="entry name" value="Rossmann-like_a/b/a_fold"/>
</dbReference>
<dbReference type="InterPro" id="IPR036134">
    <property type="entry name" value="Crypto/Photolyase_FAD-like_sf"/>
</dbReference>
<comment type="caution">
    <text evidence="7">The sequence shown here is derived from an EMBL/GenBank/DDBJ whole genome shotgun (WGS) entry which is preliminary data.</text>
</comment>
<dbReference type="PROSITE" id="PS51645">
    <property type="entry name" value="PHR_CRY_ALPHA_BETA"/>
    <property type="match status" value="1"/>
</dbReference>
<evidence type="ECO:0000256" key="1">
    <source>
        <dbReference type="ARBA" id="ARBA00001932"/>
    </source>
</evidence>
<dbReference type="Pfam" id="PF00875">
    <property type="entry name" value="DNA_photolyase"/>
    <property type="match status" value="1"/>
</dbReference>
<gene>
    <name evidence="7" type="ORF">FDT80_05290</name>
</gene>
<feature type="binding site" evidence="4">
    <location>
        <position position="204"/>
    </location>
    <ligand>
        <name>FAD</name>
        <dbReference type="ChEBI" id="CHEBI:57692"/>
    </ligand>
</feature>
<dbReference type="Proteomes" id="UP000309550">
    <property type="component" value="Unassembled WGS sequence"/>
</dbReference>
<evidence type="ECO:0000259" key="6">
    <source>
        <dbReference type="PROSITE" id="PS51645"/>
    </source>
</evidence>
<dbReference type="GO" id="GO:0071949">
    <property type="term" value="F:FAD binding"/>
    <property type="evidence" value="ECO:0007669"/>
    <property type="project" value="TreeGrafter"/>
</dbReference>
<comment type="cofactor">
    <cofactor evidence="1">
        <name>(6R)-5,10-methylene-5,6,7,8-tetrahydrofolate</name>
        <dbReference type="ChEBI" id="CHEBI:15636"/>
    </cofactor>
</comment>
<evidence type="ECO:0000313" key="7">
    <source>
        <dbReference type="EMBL" id="TMM54991.1"/>
    </source>
</evidence>
<dbReference type="InterPro" id="IPR005101">
    <property type="entry name" value="Cryptochr/Photolyase_FAD-bd"/>
</dbReference>
<evidence type="ECO:0000313" key="8">
    <source>
        <dbReference type="Proteomes" id="UP000309550"/>
    </source>
</evidence>
<protein>
    <submittedName>
        <fullName evidence="7">Deoxyribodipyrimidine photolyase</fullName>
    </submittedName>
</protein>
<accession>A0A5S3PKZ0</accession>
<dbReference type="InterPro" id="IPR002081">
    <property type="entry name" value="Cryptochrome/DNA_photolyase_1"/>
</dbReference>
<dbReference type="Gene3D" id="3.40.50.620">
    <property type="entry name" value="HUPs"/>
    <property type="match status" value="1"/>
</dbReference>
<evidence type="ECO:0000256" key="3">
    <source>
        <dbReference type="ARBA" id="ARBA00022827"/>
    </source>
</evidence>
<dbReference type="Gene3D" id="1.25.40.80">
    <property type="match status" value="1"/>
</dbReference>
<dbReference type="SUPFAM" id="SSF48173">
    <property type="entry name" value="Cryptochrome/photolyase FAD-binding domain"/>
    <property type="match status" value="1"/>
</dbReference>
<evidence type="ECO:0000256" key="2">
    <source>
        <dbReference type="ARBA" id="ARBA00022630"/>
    </source>
</evidence>
<dbReference type="OrthoDB" id="9772484at2"/>
<feature type="binding site" evidence="4">
    <location>
        <begin position="361"/>
        <end position="363"/>
    </location>
    <ligand>
        <name>FAD</name>
        <dbReference type="ChEBI" id="CHEBI:57692"/>
    </ligand>
</feature>
<feature type="domain" description="Photolyase/cryptochrome alpha/beta" evidence="6">
    <location>
        <begin position="1"/>
        <end position="130"/>
    </location>
</feature>
<feature type="binding site" evidence="4">
    <location>
        <position position="260"/>
    </location>
    <ligand>
        <name>FAD</name>
        <dbReference type="ChEBI" id="CHEBI:57692"/>
    </ligand>
</feature>
<dbReference type="PANTHER" id="PTHR11455">
    <property type="entry name" value="CRYPTOCHROME"/>
    <property type="match status" value="1"/>
</dbReference>
<dbReference type="Pfam" id="PF03441">
    <property type="entry name" value="FAD_binding_7"/>
    <property type="match status" value="1"/>
</dbReference>
<dbReference type="GO" id="GO:0003677">
    <property type="term" value="F:DNA binding"/>
    <property type="evidence" value="ECO:0007669"/>
    <property type="project" value="TreeGrafter"/>
</dbReference>